<dbReference type="EMBL" id="JAGPXF010000002">
    <property type="protein sequence ID" value="KAH7257680.1"/>
    <property type="molecule type" value="Genomic_DNA"/>
</dbReference>
<comment type="caution">
    <text evidence="2">The sequence shown here is derived from an EMBL/GenBank/DDBJ whole genome shotgun (WGS) entry which is preliminary data.</text>
</comment>
<organism evidence="2 3">
    <name type="scientific">Fusarium tricinctum</name>
    <dbReference type="NCBI Taxonomy" id="61284"/>
    <lineage>
        <taxon>Eukaryota</taxon>
        <taxon>Fungi</taxon>
        <taxon>Dikarya</taxon>
        <taxon>Ascomycota</taxon>
        <taxon>Pezizomycotina</taxon>
        <taxon>Sordariomycetes</taxon>
        <taxon>Hypocreomycetidae</taxon>
        <taxon>Hypocreales</taxon>
        <taxon>Nectriaceae</taxon>
        <taxon>Fusarium</taxon>
        <taxon>Fusarium tricinctum species complex</taxon>
    </lineage>
</organism>
<sequence>MAFLRFLPTMYLIAFSTLRINFWIVSWLGFSPASLIALQRVLLIALMMLYSAFSMYFSTFSVLTSTVCSTSSS</sequence>
<accession>A0A8K0S4V2</accession>
<name>A0A8K0S4V2_9HYPO</name>
<keyword evidence="3" id="KW-1185">Reference proteome</keyword>
<protein>
    <submittedName>
        <fullName evidence="2">Uncharacterized protein</fullName>
    </submittedName>
</protein>
<keyword evidence="1" id="KW-0812">Transmembrane</keyword>
<evidence type="ECO:0000313" key="3">
    <source>
        <dbReference type="Proteomes" id="UP000813427"/>
    </source>
</evidence>
<keyword evidence="1" id="KW-1133">Transmembrane helix</keyword>
<keyword evidence="1" id="KW-0472">Membrane</keyword>
<proteinExistence type="predicted"/>
<reference evidence="2" key="1">
    <citation type="journal article" date="2021" name="Nat. Commun.">
        <title>Genetic determinants of endophytism in the Arabidopsis root mycobiome.</title>
        <authorList>
            <person name="Mesny F."/>
            <person name="Miyauchi S."/>
            <person name="Thiergart T."/>
            <person name="Pickel B."/>
            <person name="Atanasova L."/>
            <person name="Karlsson M."/>
            <person name="Huettel B."/>
            <person name="Barry K.W."/>
            <person name="Haridas S."/>
            <person name="Chen C."/>
            <person name="Bauer D."/>
            <person name="Andreopoulos W."/>
            <person name="Pangilinan J."/>
            <person name="LaButti K."/>
            <person name="Riley R."/>
            <person name="Lipzen A."/>
            <person name="Clum A."/>
            <person name="Drula E."/>
            <person name="Henrissat B."/>
            <person name="Kohler A."/>
            <person name="Grigoriev I.V."/>
            <person name="Martin F.M."/>
            <person name="Hacquard S."/>
        </authorList>
    </citation>
    <scope>NUCLEOTIDE SEQUENCE</scope>
    <source>
        <strain evidence="2">MPI-SDFR-AT-0068</strain>
    </source>
</reference>
<feature type="transmembrane region" description="Helical" evidence="1">
    <location>
        <begin position="42"/>
        <end position="63"/>
    </location>
</feature>
<evidence type="ECO:0000313" key="2">
    <source>
        <dbReference type="EMBL" id="KAH7257680.1"/>
    </source>
</evidence>
<dbReference type="Proteomes" id="UP000813427">
    <property type="component" value="Unassembled WGS sequence"/>
</dbReference>
<dbReference type="AlphaFoldDB" id="A0A8K0S4V2"/>
<feature type="transmembrane region" description="Helical" evidence="1">
    <location>
        <begin position="6"/>
        <end position="30"/>
    </location>
</feature>
<evidence type="ECO:0000256" key="1">
    <source>
        <dbReference type="SAM" id="Phobius"/>
    </source>
</evidence>
<gene>
    <name evidence="2" type="ORF">BKA59DRAFT_470873</name>
</gene>